<keyword evidence="3" id="KW-1185">Reference proteome</keyword>
<organism evidence="3">
    <name type="scientific">Chlorella variabilis</name>
    <name type="common">Green alga</name>
    <dbReference type="NCBI Taxonomy" id="554065"/>
    <lineage>
        <taxon>Eukaryota</taxon>
        <taxon>Viridiplantae</taxon>
        <taxon>Chlorophyta</taxon>
        <taxon>core chlorophytes</taxon>
        <taxon>Trebouxiophyceae</taxon>
        <taxon>Chlorellales</taxon>
        <taxon>Chlorellaceae</taxon>
        <taxon>Chlorella clade</taxon>
        <taxon>Chlorella</taxon>
    </lineage>
</organism>
<dbReference type="CDD" id="cd06257">
    <property type="entry name" value="DnaJ"/>
    <property type="match status" value="1"/>
</dbReference>
<dbReference type="OrthoDB" id="445556at2759"/>
<dbReference type="PROSITE" id="PS50076">
    <property type="entry name" value="DNAJ_2"/>
    <property type="match status" value="1"/>
</dbReference>
<evidence type="ECO:0000313" key="2">
    <source>
        <dbReference type="EMBL" id="EFN55777.1"/>
    </source>
</evidence>
<accession>E1ZDY8</accession>
<dbReference type="PANTHER" id="PTHR24074">
    <property type="entry name" value="CO-CHAPERONE PROTEIN DJLA"/>
    <property type="match status" value="1"/>
</dbReference>
<dbReference type="AlphaFoldDB" id="E1ZDY8"/>
<dbReference type="EMBL" id="GL433843">
    <property type="protein sequence ID" value="EFN55777.1"/>
    <property type="molecule type" value="Genomic_DNA"/>
</dbReference>
<dbReference type="GeneID" id="17355306"/>
<dbReference type="eggNOG" id="KOG0714">
    <property type="taxonomic scope" value="Eukaryota"/>
</dbReference>
<dbReference type="Gene3D" id="1.10.287.110">
    <property type="entry name" value="DnaJ domain"/>
    <property type="match status" value="1"/>
</dbReference>
<protein>
    <recommendedName>
        <fullName evidence="1">J domain-containing protein</fullName>
    </recommendedName>
</protein>
<dbReference type="RefSeq" id="XP_005847879.1">
    <property type="nucleotide sequence ID" value="XM_005847817.1"/>
</dbReference>
<dbReference type="SUPFAM" id="SSF46565">
    <property type="entry name" value="Chaperone J-domain"/>
    <property type="match status" value="1"/>
</dbReference>
<dbReference type="Proteomes" id="UP000008141">
    <property type="component" value="Unassembled WGS sequence"/>
</dbReference>
<dbReference type="SMART" id="SM00271">
    <property type="entry name" value="DnaJ"/>
    <property type="match status" value="1"/>
</dbReference>
<feature type="domain" description="J" evidence="1">
    <location>
        <begin position="20"/>
        <end position="90"/>
    </location>
</feature>
<dbReference type="InterPro" id="IPR036869">
    <property type="entry name" value="J_dom_sf"/>
</dbReference>
<proteinExistence type="predicted"/>
<dbReference type="InterPro" id="IPR050817">
    <property type="entry name" value="DjlA_DnaK_co-chaperone"/>
</dbReference>
<dbReference type="InterPro" id="IPR001623">
    <property type="entry name" value="DnaJ_domain"/>
</dbReference>
<dbReference type="InParanoid" id="E1ZDY8"/>
<dbReference type="Pfam" id="PF00226">
    <property type="entry name" value="DnaJ"/>
    <property type="match status" value="1"/>
</dbReference>
<evidence type="ECO:0000259" key="1">
    <source>
        <dbReference type="PROSITE" id="PS50076"/>
    </source>
</evidence>
<dbReference type="STRING" id="554065.E1ZDY8"/>
<sequence>MLRAGRCHELQPKVACSLNDPWATLGVPQTASEKEIKKAHRKLVLQHHPDVRKDDVVAHARFMRIQEAYELIMGKRQGKDIDNRPADKSGWQFHDW</sequence>
<dbReference type="PRINTS" id="PR00625">
    <property type="entry name" value="JDOMAIN"/>
</dbReference>
<reference evidence="2 3" key="1">
    <citation type="journal article" date="2010" name="Plant Cell">
        <title>The Chlorella variabilis NC64A genome reveals adaptation to photosymbiosis, coevolution with viruses, and cryptic sex.</title>
        <authorList>
            <person name="Blanc G."/>
            <person name="Duncan G."/>
            <person name="Agarkova I."/>
            <person name="Borodovsky M."/>
            <person name="Gurnon J."/>
            <person name="Kuo A."/>
            <person name="Lindquist E."/>
            <person name="Lucas S."/>
            <person name="Pangilinan J."/>
            <person name="Polle J."/>
            <person name="Salamov A."/>
            <person name="Terry A."/>
            <person name="Yamada T."/>
            <person name="Dunigan D.D."/>
            <person name="Grigoriev I.V."/>
            <person name="Claverie J.M."/>
            <person name="Van Etten J.L."/>
        </authorList>
    </citation>
    <scope>NUCLEOTIDE SEQUENCE [LARGE SCALE GENOMIC DNA]</scope>
    <source>
        <strain evidence="2 3">NC64A</strain>
    </source>
</reference>
<name>E1ZDY8_CHLVA</name>
<evidence type="ECO:0000313" key="3">
    <source>
        <dbReference type="Proteomes" id="UP000008141"/>
    </source>
</evidence>
<gene>
    <name evidence="2" type="ORF">CHLNCDRAFT_145222</name>
</gene>
<dbReference type="KEGG" id="cvr:CHLNCDRAFT_145222"/>